<dbReference type="EMBL" id="CP001291">
    <property type="protein sequence ID" value="ACK69426.1"/>
    <property type="molecule type" value="Genomic_DNA"/>
</dbReference>
<evidence type="ECO:0000313" key="2">
    <source>
        <dbReference type="EMBL" id="ACK69426.1"/>
    </source>
</evidence>
<name>B7KIM0_GLOC7</name>
<sequence>MEQNFYTSTQASQITGCTRRQLQYWREKGVIVPTVNASGKGRNVYYSESDLLELMVMEYLLSVGLSFETAQESLEMLRKEQPELFKANSSSEDLKRLMILPSPNKIELANYDSEEAFLRVNRQGLPLVPFWGEMIRQRLRENIEKFAK</sequence>
<dbReference type="InterPro" id="IPR000551">
    <property type="entry name" value="MerR-type_HTH_dom"/>
</dbReference>
<dbReference type="RefSeq" id="WP_012598373.1">
    <property type="nucleotide sequence ID" value="NC_011729.1"/>
</dbReference>
<dbReference type="Gene3D" id="1.10.1660.10">
    <property type="match status" value="1"/>
</dbReference>
<dbReference type="Proteomes" id="UP000002384">
    <property type="component" value="Chromosome"/>
</dbReference>
<dbReference type="Pfam" id="PF13411">
    <property type="entry name" value="MerR_1"/>
    <property type="match status" value="1"/>
</dbReference>
<evidence type="ECO:0000313" key="3">
    <source>
        <dbReference type="Proteomes" id="UP000002384"/>
    </source>
</evidence>
<protein>
    <submittedName>
        <fullName evidence="2">Transcriptional regulator, MerR family</fullName>
    </submittedName>
</protein>
<reference evidence="3" key="1">
    <citation type="journal article" date="2011" name="MBio">
        <title>Novel metabolic attributes of the genus Cyanothece, comprising a group of unicellular nitrogen-fixing Cyanobacteria.</title>
        <authorList>
            <person name="Bandyopadhyay A."/>
            <person name="Elvitigala T."/>
            <person name="Welsh E."/>
            <person name="Stockel J."/>
            <person name="Liberton M."/>
            <person name="Min H."/>
            <person name="Sherman L.A."/>
            <person name="Pakrasi H.B."/>
        </authorList>
    </citation>
    <scope>NUCLEOTIDE SEQUENCE [LARGE SCALE GENOMIC DNA]</scope>
    <source>
        <strain evidence="3">PCC 7424</strain>
    </source>
</reference>
<dbReference type="eggNOG" id="COG0789">
    <property type="taxonomic scope" value="Bacteria"/>
</dbReference>
<dbReference type="OrthoDB" id="9806513at2"/>
<dbReference type="GO" id="GO:0006355">
    <property type="term" value="P:regulation of DNA-templated transcription"/>
    <property type="evidence" value="ECO:0007669"/>
    <property type="project" value="InterPro"/>
</dbReference>
<gene>
    <name evidence="2" type="ordered locus">PCC7424_0971</name>
</gene>
<keyword evidence="3" id="KW-1185">Reference proteome</keyword>
<dbReference type="KEGG" id="cyc:PCC7424_0971"/>
<dbReference type="STRING" id="65393.PCC7424_0971"/>
<dbReference type="HOGENOM" id="CLU_1812559_0_0_3"/>
<accession>B7KIM0</accession>
<proteinExistence type="predicted"/>
<feature type="domain" description="HTH merR-type" evidence="1">
    <location>
        <begin position="6"/>
        <end position="77"/>
    </location>
</feature>
<dbReference type="SUPFAM" id="SSF46955">
    <property type="entry name" value="Putative DNA-binding domain"/>
    <property type="match status" value="1"/>
</dbReference>
<dbReference type="InterPro" id="IPR009061">
    <property type="entry name" value="DNA-bd_dom_put_sf"/>
</dbReference>
<dbReference type="AlphaFoldDB" id="B7KIM0"/>
<dbReference type="SMART" id="SM00422">
    <property type="entry name" value="HTH_MERR"/>
    <property type="match status" value="1"/>
</dbReference>
<organism evidence="2 3">
    <name type="scientific">Gloeothece citriformis (strain PCC 7424)</name>
    <name type="common">Cyanothece sp. (strain PCC 7424)</name>
    <dbReference type="NCBI Taxonomy" id="65393"/>
    <lineage>
        <taxon>Bacteria</taxon>
        <taxon>Bacillati</taxon>
        <taxon>Cyanobacteriota</taxon>
        <taxon>Cyanophyceae</taxon>
        <taxon>Oscillatoriophycideae</taxon>
        <taxon>Chroococcales</taxon>
        <taxon>Aphanothecaceae</taxon>
        <taxon>Gloeothece</taxon>
        <taxon>Gloeothece citriformis</taxon>
    </lineage>
</organism>
<evidence type="ECO:0000259" key="1">
    <source>
        <dbReference type="SMART" id="SM00422"/>
    </source>
</evidence>
<dbReference type="GO" id="GO:0003677">
    <property type="term" value="F:DNA binding"/>
    <property type="evidence" value="ECO:0007669"/>
    <property type="project" value="InterPro"/>
</dbReference>